<evidence type="ECO:0000256" key="5">
    <source>
        <dbReference type="ARBA" id="ARBA00022692"/>
    </source>
</evidence>
<keyword evidence="10 11" id="KW-0998">Cell outer membrane</keyword>
<feature type="domain" description="TonB-dependent receptor-like beta-barrel" evidence="15">
    <location>
        <begin position="353"/>
        <end position="915"/>
    </location>
</feature>
<dbReference type="RefSeq" id="WP_166092504.1">
    <property type="nucleotide sequence ID" value="NZ_CP049871.1"/>
</dbReference>
<dbReference type="Pfam" id="PF07715">
    <property type="entry name" value="Plug"/>
    <property type="match status" value="1"/>
</dbReference>
<keyword evidence="9 11" id="KW-0472">Membrane</keyword>
<keyword evidence="17" id="KW-0675">Receptor</keyword>
<dbReference type="AlphaFoldDB" id="A0A6G7ZLA3"/>
<evidence type="ECO:0000256" key="8">
    <source>
        <dbReference type="ARBA" id="ARBA00023077"/>
    </source>
</evidence>
<keyword evidence="3 11" id="KW-1134">Transmembrane beta strand</keyword>
<keyword evidence="14" id="KW-0732">Signal</keyword>
<protein>
    <submittedName>
        <fullName evidence="17">TonB-dependent receptor</fullName>
    </submittedName>
</protein>
<keyword evidence="7" id="KW-0406">Ion transport</keyword>
<dbReference type="EMBL" id="CP049871">
    <property type="protein sequence ID" value="QIL01699.1"/>
    <property type="molecule type" value="Genomic_DNA"/>
</dbReference>
<keyword evidence="5 11" id="KW-0812">Transmembrane</keyword>
<name>A0A6G7ZLA3_9SPHN</name>
<feature type="signal peptide" evidence="14">
    <location>
        <begin position="1"/>
        <end position="21"/>
    </location>
</feature>
<evidence type="ECO:0000256" key="1">
    <source>
        <dbReference type="ARBA" id="ARBA00004571"/>
    </source>
</evidence>
<dbReference type="GO" id="GO:0006826">
    <property type="term" value="P:iron ion transport"/>
    <property type="evidence" value="ECO:0007669"/>
    <property type="project" value="UniProtKB-KW"/>
</dbReference>
<dbReference type="Gene3D" id="2.40.170.20">
    <property type="entry name" value="TonB-dependent receptor, beta-barrel domain"/>
    <property type="match status" value="2"/>
</dbReference>
<dbReference type="Proteomes" id="UP000502502">
    <property type="component" value="Chromosome"/>
</dbReference>
<comment type="similarity">
    <text evidence="11 12">Belongs to the TonB-dependent receptor family.</text>
</comment>
<sequence length="1021" mass="108788">MRKSVWLLSAGLMALSTPAYAQEAQEGIQPQPDSAPETTSASSQTGSGGEQTTGQQEATSGDIVITANRRNEALSDVPIAVSAVTSESLENSGASDIRALTQLSPSLLVSSTSSEGGAAVARIRGVGTVGDNPGLESSVGVFIDGVYRSRTGTGLTELGAVDRIEVLRGPQGTLFGRNTSAGLISVITARPRFHTEAYGQLDIGNFDLRRVELGVTGPLSSTVAARLDGVYMQRDGFVRDVISGRDINDRDRWLLRGQVLVQPNDDVSFRLIADYAKRDEECCAAVYLPTFDVTAAGQQPSSLAAALTARGAIINDDPFARRVSVTPGRSYRSDVVDGGLSGELVYDFGAAELTSITAYRYNKYTRGQDADFNNLDILYRDDDGGAFNRFKTFSQELRLQGTSGPLDWLVGGYYANEKLRVRDNLAYGEDYQEFVNCRVASTPGGPLATFYDPNSTNCLNATTLNAAQAQLTAGITQLSTGIAQLTAAINQLQAIPNRTPQQEAQLQGALAQRAGLQATLATLIPQAQLVGAINFTPGNPGLGSVANALGIPGNGAFDVASNDLYDQTSNNLALFTHNIFSITPQLKLTVGARYTRERKKLDATLTGANPFCTAISQVPAFADVRPLVCVIPDLPGGQLTQSDSKTESKVSGTVVLSYKPTDQLLTYASYSRGYKAGGYNLDRASLPRFSKNGYVLPTATLNDLQFDPEINDAVEVGAKYNGRGFDVNVAVFQQLFDDFQLNLFNGISFEVETVNGCDNDLGGADTDYDSDTGTCTGKLKHGVRSRGVELEVFARPTRDLSLNFGTTYVNSRYSKNLVGSDAESATSRELFQLPGRRISNSAAWTSTGSITWTPPIGAGGLEGLVYLDARHSTTYNTGSDLDVEKTQKGYTVFNGRVGIHGPDNMWAIELWGRNLFDKNYIQVGFDAPLQGSGTTRAVDSGFIARSTQLFGAFLAEPRTFGMTLRTKFSGRRSAGPAYVAPPEAPAPVPQAQTCPDGTVIAADAMCPAAPVPPAPPAGERG</sequence>
<keyword evidence="6" id="KW-0408">Iron</keyword>
<organism evidence="17 18">
    <name type="scientific">Sphingomonas sinipercae</name>
    <dbReference type="NCBI Taxonomy" id="2714944"/>
    <lineage>
        <taxon>Bacteria</taxon>
        <taxon>Pseudomonadati</taxon>
        <taxon>Pseudomonadota</taxon>
        <taxon>Alphaproteobacteria</taxon>
        <taxon>Sphingomonadales</taxon>
        <taxon>Sphingomonadaceae</taxon>
        <taxon>Sphingomonas</taxon>
    </lineage>
</organism>
<evidence type="ECO:0000256" key="10">
    <source>
        <dbReference type="ARBA" id="ARBA00023237"/>
    </source>
</evidence>
<keyword evidence="4" id="KW-0410">Iron transport</keyword>
<evidence type="ECO:0000256" key="9">
    <source>
        <dbReference type="ARBA" id="ARBA00023136"/>
    </source>
</evidence>
<keyword evidence="18" id="KW-1185">Reference proteome</keyword>
<keyword evidence="2 11" id="KW-0813">Transport</keyword>
<dbReference type="PANTHER" id="PTHR32552:SF81">
    <property type="entry name" value="TONB-DEPENDENT OUTER MEMBRANE RECEPTOR"/>
    <property type="match status" value="1"/>
</dbReference>
<accession>A0A6G7ZLA3</accession>
<dbReference type="KEGG" id="ssin:G7078_02125"/>
<evidence type="ECO:0000256" key="4">
    <source>
        <dbReference type="ARBA" id="ARBA00022496"/>
    </source>
</evidence>
<keyword evidence="8 12" id="KW-0798">TonB box</keyword>
<evidence type="ECO:0000259" key="15">
    <source>
        <dbReference type="Pfam" id="PF00593"/>
    </source>
</evidence>
<evidence type="ECO:0000256" key="12">
    <source>
        <dbReference type="RuleBase" id="RU003357"/>
    </source>
</evidence>
<evidence type="ECO:0000313" key="18">
    <source>
        <dbReference type="Proteomes" id="UP000502502"/>
    </source>
</evidence>
<evidence type="ECO:0000256" key="11">
    <source>
        <dbReference type="PROSITE-ProRule" id="PRU01360"/>
    </source>
</evidence>
<evidence type="ECO:0000259" key="16">
    <source>
        <dbReference type="Pfam" id="PF07715"/>
    </source>
</evidence>
<evidence type="ECO:0000256" key="13">
    <source>
        <dbReference type="SAM" id="MobiDB-lite"/>
    </source>
</evidence>
<dbReference type="InterPro" id="IPR012910">
    <property type="entry name" value="Plug_dom"/>
</dbReference>
<evidence type="ECO:0000256" key="7">
    <source>
        <dbReference type="ARBA" id="ARBA00023065"/>
    </source>
</evidence>
<reference evidence="17 18" key="1">
    <citation type="submission" date="2020-03" db="EMBL/GenBank/DDBJ databases">
        <title>Sphingomonas sp. nov., isolated from fish.</title>
        <authorList>
            <person name="Hyun D.-W."/>
            <person name="Bae J.-W."/>
        </authorList>
    </citation>
    <scope>NUCLEOTIDE SEQUENCE [LARGE SCALE GENOMIC DNA]</scope>
    <source>
        <strain evidence="17 18">HDW15C</strain>
    </source>
</reference>
<comment type="subcellular location">
    <subcellularLocation>
        <location evidence="1 11">Cell outer membrane</location>
        <topology evidence="1 11">Multi-pass membrane protein</topology>
    </subcellularLocation>
</comment>
<evidence type="ECO:0000256" key="6">
    <source>
        <dbReference type="ARBA" id="ARBA00023004"/>
    </source>
</evidence>
<dbReference type="SUPFAM" id="SSF56935">
    <property type="entry name" value="Porins"/>
    <property type="match status" value="1"/>
</dbReference>
<dbReference type="InterPro" id="IPR036942">
    <property type="entry name" value="Beta-barrel_TonB_sf"/>
</dbReference>
<dbReference type="PANTHER" id="PTHR32552">
    <property type="entry name" value="FERRICHROME IRON RECEPTOR-RELATED"/>
    <property type="match status" value="1"/>
</dbReference>
<evidence type="ECO:0000313" key="17">
    <source>
        <dbReference type="EMBL" id="QIL01699.1"/>
    </source>
</evidence>
<dbReference type="InterPro" id="IPR039426">
    <property type="entry name" value="TonB-dep_rcpt-like"/>
</dbReference>
<dbReference type="PROSITE" id="PS52016">
    <property type="entry name" value="TONB_DEPENDENT_REC_3"/>
    <property type="match status" value="1"/>
</dbReference>
<feature type="domain" description="TonB-dependent receptor plug" evidence="16">
    <location>
        <begin position="74"/>
        <end position="182"/>
    </location>
</feature>
<evidence type="ECO:0000256" key="2">
    <source>
        <dbReference type="ARBA" id="ARBA00022448"/>
    </source>
</evidence>
<gene>
    <name evidence="17" type="ORF">G7078_02125</name>
</gene>
<dbReference type="GO" id="GO:0009279">
    <property type="term" value="C:cell outer membrane"/>
    <property type="evidence" value="ECO:0007669"/>
    <property type="project" value="UniProtKB-SubCell"/>
</dbReference>
<evidence type="ECO:0000256" key="3">
    <source>
        <dbReference type="ARBA" id="ARBA00022452"/>
    </source>
</evidence>
<feature type="region of interest" description="Disordered" evidence="13">
    <location>
        <begin position="23"/>
        <end position="60"/>
    </location>
</feature>
<feature type="chain" id="PRO_5026012620" evidence="14">
    <location>
        <begin position="22"/>
        <end position="1021"/>
    </location>
</feature>
<proteinExistence type="inferred from homology"/>
<evidence type="ECO:0000256" key="14">
    <source>
        <dbReference type="SAM" id="SignalP"/>
    </source>
</evidence>
<dbReference type="Pfam" id="PF00593">
    <property type="entry name" value="TonB_dep_Rec_b-barrel"/>
    <property type="match status" value="1"/>
</dbReference>
<dbReference type="InterPro" id="IPR000531">
    <property type="entry name" value="Beta-barrel_TonB"/>
</dbReference>